<evidence type="ECO:0000313" key="1">
    <source>
        <dbReference type="EMBL" id="MET1254009.1"/>
    </source>
</evidence>
<dbReference type="EC" id="4.4.1.1" evidence="1"/>
<dbReference type="InterPro" id="IPR015424">
    <property type="entry name" value="PyrdxlP-dep_Trfase"/>
</dbReference>
<name>A0ABV2BPY6_9GAMM</name>
<dbReference type="Gene3D" id="3.40.640.10">
    <property type="entry name" value="Type I PLP-dependent aspartate aminotransferase-like (Major domain)"/>
    <property type="match status" value="1"/>
</dbReference>
<dbReference type="Proteomes" id="UP001548189">
    <property type="component" value="Unassembled WGS sequence"/>
</dbReference>
<dbReference type="PIRSF" id="PIRSF001434">
    <property type="entry name" value="CGS"/>
    <property type="match status" value="1"/>
</dbReference>
<keyword evidence="2" id="KW-1185">Reference proteome</keyword>
<dbReference type="SUPFAM" id="SSF53383">
    <property type="entry name" value="PLP-dependent transferases"/>
    <property type="match status" value="1"/>
</dbReference>
<dbReference type="NCBIfam" id="NF005758">
    <property type="entry name" value="PRK07582.1"/>
    <property type="match status" value="1"/>
</dbReference>
<dbReference type="CDD" id="cd00614">
    <property type="entry name" value="CGS_like"/>
    <property type="match status" value="1"/>
</dbReference>
<dbReference type="PANTHER" id="PTHR11808">
    <property type="entry name" value="TRANS-SULFURATION ENZYME FAMILY MEMBER"/>
    <property type="match status" value="1"/>
</dbReference>
<dbReference type="EMBL" id="JBEVCJ010000002">
    <property type="protein sequence ID" value="MET1254009.1"/>
    <property type="molecule type" value="Genomic_DNA"/>
</dbReference>
<reference evidence="1 2" key="1">
    <citation type="submission" date="2024-06" db="EMBL/GenBank/DDBJ databases">
        <authorList>
            <person name="Li F."/>
        </authorList>
    </citation>
    <scope>NUCLEOTIDE SEQUENCE [LARGE SCALE GENOMIC DNA]</scope>
    <source>
        <strain evidence="1 2">GXAS 311</strain>
    </source>
</reference>
<accession>A0ABV2BPY6</accession>
<dbReference type="Gene3D" id="3.90.1150.10">
    <property type="entry name" value="Aspartate Aminotransferase, domain 1"/>
    <property type="match status" value="1"/>
</dbReference>
<organism evidence="1 2">
    <name type="scientific">Aliikangiella maris</name>
    <dbReference type="NCBI Taxonomy" id="3162458"/>
    <lineage>
        <taxon>Bacteria</taxon>
        <taxon>Pseudomonadati</taxon>
        <taxon>Pseudomonadota</taxon>
        <taxon>Gammaproteobacteria</taxon>
        <taxon>Oceanospirillales</taxon>
        <taxon>Pleioneaceae</taxon>
        <taxon>Aliikangiella</taxon>
    </lineage>
</organism>
<sequence>MKNKISLTSRVIHAPDEKPVVGQAFNQGPVFASAFHLSGAPENSPYQYGRFNNPTWQSLENALSSLEEAHTVIFPSGMAAIAAVLTSLVSHGDQIVIPSDGYGPTRAYAKQYLQKFGVTIIEAPTLQIPTLNFSEVKLVLIETPSNPLLEVIDITALAQAVHQHGGLLAVDNTCMTPLGQQPLALGADISVYSDTKALNGHSDLLYGHVASQQTNIIESIRNWRTLAGNIPGPMETWLIHRSLASLDMRLERMTRNAQAIAEFLAAHSAVKWIRYPGLPNDPSHQLAKQQMLNFGCLMSFELGSVTQAETFLERCQFVYDATSFGGIHTMAERRKRWGADDIPEATIRLSAGCEKIDELLADIAQALN</sequence>
<proteinExistence type="predicted"/>
<dbReference type="InterPro" id="IPR015422">
    <property type="entry name" value="PyrdxlP-dep_Trfase_small"/>
</dbReference>
<dbReference type="Pfam" id="PF01053">
    <property type="entry name" value="Cys_Met_Meta_PP"/>
    <property type="match status" value="1"/>
</dbReference>
<dbReference type="InterPro" id="IPR000277">
    <property type="entry name" value="Cys/Met-Metab_PyrdxlP-dep_enz"/>
</dbReference>
<dbReference type="GO" id="GO:0016829">
    <property type="term" value="F:lyase activity"/>
    <property type="evidence" value="ECO:0007669"/>
    <property type="project" value="UniProtKB-KW"/>
</dbReference>
<evidence type="ECO:0000313" key="2">
    <source>
        <dbReference type="Proteomes" id="UP001548189"/>
    </source>
</evidence>
<keyword evidence="1" id="KW-0456">Lyase</keyword>
<protein>
    <submittedName>
        <fullName evidence="1">Cystathionine gamma-lyase</fullName>
        <ecNumber evidence="1">4.4.1.1</ecNumber>
    </submittedName>
</protein>
<comment type="caution">
    <text evidence="1">The sequence shown here is derived from an EMBL/GenBank/DDBJ whole genome shotgun (WGS) entry which is preliminary data.</text>
</comment>
<gene>
    <name evidence="1" type="ORF">ABVT43_02605</name>
</gene>
<dbReference type="InterPro" id="IPR015421">
    <property type="entry name" value="PyrdxlP-dep_Trfase_major"/>
</dbReference>
<dbReference type="PANTHER" id="PTHR11808:SF85">
    <property type="entry name" value="CYSTATHIONINE GAMMA-LYASE-RELATED"/>
    <property type="match status" value="1"/>
</dbReference>